<accession>A0A916RTU3</accession>
<dbReference type="PANTHER" id="PTHR43194:SF2">
    <property type="entry name" value="PEROXISOMAL MEMBRANE PROTEIN LPX1"/>
    <property type="match status" value="1"/>
</dbReference>
<proteinExistence type="predicted"/>
<dbReference type="AlphaFoldDB" id="A0A916RTU3"/>
<dbReference type="Proteomes" id="UP000636264">
    <property type="component" value="Unassembled WGS sequence"/>
</dbReference>
<name>A0A916RTU3_9HYPH</name>
<dbReference type="InterPro" id="IPR000073">
    <property type="entry name" value="AB_hydrolase_1"/>
</dbReference>
<reference evidence="2" key="1">
    <citation type="journal article" date="2014" name="Int. J. Syst. Evol. Microbiol.">
        <title>Complete genome sequence of Corynebacterium casei LMG S-19264T (=DSM 44701T), isolated from a smear-ripened cheese.</title>
        <authorList>
            <consortium name="US DOE Joint Genome Institute (JGI-PGF)"/>
            <person name="Walter F."/>
            <person name="Albersmeier A."/>
            <person name="Kalinowski J."/>
            <person name="Ruckert C."/>
        </authorList>
    </citation>
    <scope>NUCLEOTIDE SEQUENCE</scope>
    <source>
        <strain evidence="2">CGMCC 1.15320</strain>
    </source>
</reference>
<organism evidence="2 3">
    <name type="scientific">Nitratireductor aestuarii</name>
    <dbReference type="NCBI Taxonomy" id="1735103"/>
    <lineage>
        <taxon>Bacteria</taxon>
        <taxon>Pseudomonadati</taxon>
        <taxon>Pseudomonadota</taxon>
        <taxon>Alphaproteobacteria</taxon>
        <taxon>Hyphomicrobiales</taxon>
        <taxon>Phyllobacteriaceae</taxon>
        <taxon>Nitratireductor</taxon>
    </lineage>
</organism>
<dbReference type="Pfam" id="PF12697">
    <property type="entry name" value="Abhydrolase_6"/>
    <property type="match status" value="1"/>
</dbReference>
<dbReference type="InterPro" id="IPR029058">
    <property type="entry name" value="AB_hydrolase_fold"/>
</dbReference>
<gene>
    <name evidence="2" type="ORF">GCM10011385_21200</name>
</gene>
<sequence>MREPLAPLETHVAVMTDGAEIILRRHGNVDKPRLMITNGNGFAVDGYRVFWEPLLEDYEVVAFDMRNHGQNKPAGGDGHNYLQFARDVGSVFEAATNRWGKKKTAGIFHSMSARSALKHAVQMGWVWDALVLFDPPSVPPRGHELYEPMRTFEHKLIEFACNRPDRFSSEEEMLALYREGRASQHWLPEAQEDMARAVLRKTDEGYELSCQRELEATIYLGALTLNLWPPASEAGGPVKLIGADPEMKGGITGRANQALGLEQGYDFDYVPGTGHLLQIEKPAECREVMLSFLHKSRDRLIADPSSLQHLRCP</sequence>
<dbReference type="PANTHER" id="PTHR43194">
    <property type="entry name" value="HYDROLASE ALPHA/BETA FOLD FAMILY"/>
    <property type="match status" value="1"/>
</dbReference>
<dbReference type="Gene3D" id="3.40.50.1820">
    <property type="entry name" value="alpha/beta hydrolase"/>
    <property type="match status" value="1"/>
</dbReference>
<dbReference type="SUPFAM" id="SSF53474">
    <property type="entry name" value="alpha/beta-Hydrolases"/>
    <property type="match status" value="1"/>
</dbReference>
<protein>
    <recommendedName>
        <fullName evidence="1">AB hydrolase-1 domain-containing protein</fullName>
    </recommendedName>
</protein>
<dbReference type="EMBL" id="BMIF01000005">
    <property type="protein sequence ID" value="GGA67039.1"/>
    <property type="molecule type" value="Genomic_DNA"/>
</dbReference>
<keyword evidence="3" id="KW-1185">Reference proteome</keyword>
<evidence type="ECO:0000259" key="1">
    <source>
        <dbReference type="Pfam" id="PF12697"/>
    </source>
</evidence>
<feature type="domain" description="AB hydrolase-1" evidence="1">
    <location>
        <begin position="46"/>
        <end position="287"/>
    </location>
</feature>
<reference evidence="2" key="2">
    <citation type="submission" date="2020-09" db="EMBL/GenBank/DDBJ databases">
        <authorList>
            <person name="Sun Q."/>
            <person name="Zhou Y."/>
        </authorList>
    </citation>
    <scope>NUCLEOTIDE SEQUENCE</scope>
    <source>
        <strain evidence="2">CGMCC 1.15320</strain>
    </source>
</reference>
<evidence type="ECO:0000313" key="3">
    <source>
        <dbReference type="Proteomes" id="UP000636264"/>
    </source>
</evidence>
<dbReference type="RefSeq" id="WP_188721024.1">
    <property type="nucleotide sequence ID" value="NZ_BMIF01000005.1"/>
</dbReference>
<evidence type="ECO:0000313" key="2">
    <source>
        <dbReference type="EMBL" id="GGA67039.1"/>
    </source>
</evidence>
<dbReference type="InterPro" id="IPR050228">
    <property type="entry name" value="Carboxylesterase_BioH"/>
</dbReference>
<comment type="caution">
    <text evidence="2">The sequence shown here is derived from an EMBL/GenBank/DDBJ whole genome shotgun (WGS) entry which is preliminary data.</text>
</comment>